<evidence type="ECO:0000313" key="2">
    <source>
        <dbReference type="Proteomes" id="UP000254841"/>
    </source>
</evidence>
<dbReference type="EMBL" id="UGHV01000003">
    <property type="protein sequence ID" value="STP06448.1"/>
    <property type="molecule type" value="Genomic_DNA"/>
</dbReference>
<evidence type="ECO:0008006" key="3">
    <source>
        <dbReference type="Google" id="ProtNLM"/>
    </source>
</evidence>
<evidence type="ECO:0000313" key="1">
    <source>
        <dbReference type="EMBL" id="STP06448.1"/>
    </source>
</evidence>
<proteinExistence type="predicted"/>
<dbReference type="RefSeq" id="WP_115012426.1">
    <property type="nucleotide sequence ID" value="NZ_UGHV01000003.1"/>
</dbReference>
<accession>A0A377JN69</accession>
<dbReference type="AlphaFoldDB" id="A0A377JN69"/>
<name>A0A377JN69_9HELI</name>
<sequence length="222" mass="24560">MRLFGSLYSLGARLALLLACISPTLFAIPLCQSQSEQLKFWGGTLMQIVSLHAGVDADFNALDSSVPSQARKAATTPIVGVSAGVMYMNPEDDRELDYGWRVRYLFSHSPQLYRNTHYIGAALYLHPFPNPYHRASGAIQTHKDCEDKPDGYPTPFSFVLGGGLSVQSNPYGQSVGGYIEGGLALFKWFPLNAELLYRVSFYPSSPYFESITQSIQLVFTIL</sequence>
<gene>
    <name evidence="1" type="ORF">NCTC12410_01987</name>
</gene>
<dbReference type="Proteomes" id="UP000254841">
    <property type="component" value="Unassembled WGS sequence"/>
</dbReference>
<dbReference type="OrthoDB" id="5328340at2"/>
<organism evidence="1 2">
    <name type="scientific">Helicobacter canis</name>
    <dbReference type="NCBI Taxonomy" id="29419"/>
    <lineage>
        <taxon>Bacteria</taxon>
        <taxon>Pseudomonadati</taxon>
        <taxon>Campylobacterota</taxon>
        <taxon>Epsilonproteobacteria</taxon>
        <taxon>Campylobacterales</taxon>
        <taxon>Helicobacteraceae</taxon>
        <taxon>Helicobacter</taxon>
    </lineage>
</organism>
<protein>
    <recommendedName>
        <fullName evidence="3">Outer membrane protein beta-barrel domain-containing protein</fullName>
    </recommendedName>
</protein>
<reference evidence="1 2" key="1">
    <citation type="submission" date="2018-06" db="EMBL/GenBank/DDBJ databases">
        <authorList>
            <consortium name="Pathogen Informatics"/>
            <person name="Doyle S."/>
        </authorList>
    </citation>
    <scope>NUCLEOTIDE SEQUENCE [LARGE SCALE GENOMIC DNA]</scope>
    <source>
        <strain evidence="1 2">NCTC12410</strain>
    </source>
</reference>